<name>A0ABW4LJF6_9BACI</name>
<dbReference type="RefSeq" id="WP_377926446.1">
    <property type="nucleotide sequence ID" value="NZ_JBHUEM010000003.1"/>
</dbReference>
<dbReference type="EMBL" id="JBHUEM010000003">
    <property type="protein sequence ID" value="MFD1735347.1"/>
    <property type="molecule type" value="Genomic_DNA"/>
</dbReference>
<organism evidence="1 2">
    <name type="scientific">Bacillus salitolerans</name>
    <dbReference type="NCBI Taxonomy" id="1437434"/>
    <lineage>
        <taxon>Bacteria</taxon>
        <taxon>Bacillati</taxon>
        <taxon>Bacillota</taxon>
        <taxon>Bacilli</taxon>
        <taxon>Bacillales</taxon>
        <taxon>Bacillaceae</taxon>
        <taxon>Bacillus</taxon>
    </lineage>
</organism>
<comment type="caution">
    <text evidence="1">The sequence shown here is derived from an EMBL/GenBank/DDBJ whole genome shotgun (WGS) entry which is preliminary data.</text>
</comment>
<gene>
    <name evidence="1" type="ORF">ACFSCX_02100</name>
</gene>
<protein>
    <submittedName>
        <fullName evidence="1">Uncharacterized protein</fullName>
    </submittedName>
</protein>
<keyword evidence="2" id="KW-1185">Reference proteome</keyword>
<evidence type="ECO:0000313" key="1">
    <source>
        <dbReference type="EMBL" id="MFD1735347.1"/>
    </source>
</evidence>
<dbReference type="Proteomes" id="UP001597214">
    <property type="component" value="Unassembled WGS sequence"/>
</dbReference>
<accession>A0ABW4LJF6</accession>
<evidence type="ECO:0000313" key="2">
    <source>
        <dbReference type="Proteomes" id="UP001597214"/>
    </source>
</evidence>
<reference evidence="2" key="1">
    <citation type="journal article" date="2019" name="Int. J. Syst. Evol. Microbiol.">
        <title>The Global Catalogue of Microorganisms (GCM) 10K type strain sequencing project: providing services to taxonomists for standard genome sequencing and annotation.</title>
        <authorList>
            <consortium name="The Broad Institute Genomics Platform"/>
            <consortium name="The Broad Institute Genome Sequencing Center for Infectious Disease"/>
            <person name="Wu L."/>
            <person name="Ma J."/>
        </authorList>
    </citation>
    <scope>NUCLEOTIDE SEQUENCE [LARGE SCALE GENOMIC DNA]</scope>
    <source>
        <strain evidence="2">CCUG 49339</strain>
    </source>
</reference>
<proteinExistence type="predicted"/>
<sequence length="90" mass="9704">MANQPLSQEEVRQLLETINSGLGTIGSTVNNSIQSILGTLNVGSLSSNLNVQNMMPTFDTSQEGRLKVNMNGSQLLDLNLTDLINRANSQ</sequence>